<comment type="caution">
    <text evidence="2">The sequence shown here is derived from an EMBL/GenBank/DDBJ whole genome shotgun (WGS) entry which is preliminary data.</text>
</comment>
<evidence type="ECO:0000313" key="2">
    <source>
        <dbReference type="EMBL" id="KAJ5345648.1"/>
    </source>
</evidence>
<proteinExistence type="predicted"/>
<organism evidence="2 3">
    <name type="scientific">Penicillium brevicompactum</name>
    <dbReference type="NCBI Taxonomy" id="5074"/>
    <lineage>
        <taxon>Eukaryota</taxon>
        <taxon>Fungi</taxon>
        <taxon>Dikarya</taxon>
        <taxon>Ascomycota</taxon>
        <taxon>Pezizomycotina</taxon>
        <taxon>Eurotiomycetes</taxon>
        <taxon>Eurotiomycetidae</taxon>
        <taxon>Eurotiales</taxon>
        <taxon>Aspergillaceae</taxon>
        <taxon>Penicillium</taxon>
    </lineage>
</organism>
<reference evidence="2" key="2">
    <citation type="journal article" date="2023" name="IMA Fungus">
        <title>Comparative genomic study of the Penicillium genus elucidates a diverse pangenome and 15 lateral gene transfer events.</title>
        <authorList>
            <person name="Petersen C."/>
            <person name="Sorensen T."/>
            <person name="Nielsen M.R."/>
            <person name="Sondergaard T.E."/>
            <person name="Sorensen J.L."/>
            <person name="Fitzpatrick D.A."/>
            <person name="Frisvad J.C."/>
            <person name="Nielsen K.L."/>
        </authorList>
    </citation>
    <scope>NUCLEOTIDE SEQUENCE</scope>
    <source>
        <strain evidence="2">IBT 35673</strain>
    </source>
</reference>
<evidence type="ECO:0000256" key="1">
    <source>
        <dbReference type="SAM" id="MobiDB-lite"/>
    </source>
</evidence>
<protein>
    <submittedName>
        <fullName evidence="2">Uncharacterized protein</fullName>
    </submittedName>
</protein>
<dbReference type="AlphaFoldDB" id="A0A9W9QWZ9"/>
<accession>A0A9W9QWZ9</accession>
<sequence>MIDTVCGPPSPLLSGPFYFPSFSSSSLLTAGFRISPSHLQVFSKLNTISIMSENAPADGHTDGLPNGLPNGHTDGLPNGLPNGHTDGLTNGLPNGHTDGLPNGLSNGDVDMTVNGAASANR</sequence>
<gene>
    <name evidence="2" type="ORF">N7452_003652</name>
</gene>
<feature type="region of interest" description="Disordered" evidence="1">
    <location>
        <begin position="54"/>
        <end position="121"/>
    </location>
</feature>
<reference evidence="2" key="1">
    <citation type="submission" date="2022-12" db="EMBL/GenBank/DDBJ databases">
        <authorList>
            <person name="Petersen C."/>
        </authorList>
    </citation>
    <scope>NUCLEOTIDE SEQUENCE</scope>
    <source>
        <strain evidence="2">IBT 35673</strain>
    </source>
</reference>
<name>A0A9W9QWZ9_PENBR</name>
<dbReference type="Proteomes" id="UP001147695">
    <property type="component" value="Unassembled WGS sequence"/>
</dbReference>
<evidence type="ECO:0000313" key="3">
    <source>
        <dbReference type="Proteomes" id="UP001147695"/>
    </source>
</evidence>
<dbReference type="EMBL" id="JAPZBQ010000002">
    <property type="protein sequence ID" value="KAJ5345648.1"/>
    <property type="molecule type" value="Genomic_DNA"/>
</dbReference>